<feature type="compositionally biased region" description="Polar residues" evidence="1">
    <location>
        <begin position="16"/>
        <end position="37"/>
    </location>
</feature>
<dbReference type="FunCoup" id="A0A4S2N8V2">
    <property type="interactions" value="88"/>
</dbReference>
<protein>
    <submittedName>
        <fullName evidence="2">Uncharacterized protein</fullName>
    </submittedName>
</protein>
<accession>A0A4S2N8V2</accession>
<dbReference type="InParanoid" id="A0A4S2N8V2"/>
<evidence type="ECO:0000313" key="2">
    <source>
        <dbReference type="EMBL" id="TGZ85634.1"/>
    </source>
</evidence>
<name>A0A4S2N8V2_9PEZI</name>
<evidence type="ECO:0000256" key="1">
    <source>
        <dbReference type="SAM" id="MobiDB-lite"/>
    </source>
</evidence>
<sequence length="312" mass="34881">MAPPAARALVRRSFTTTARTLNGQGPQSPSLGSTWTTRHIPPESPEFIEVPRSKAPNPAPRPYIKGVLPKPKSLFPKRSAPYKGSPEFIAAATPKRTAPLPEPAAKAEVRAYQDWQRRMAEVRKSHLREGFSILKQRKEAKETALKENLKARADKRNEKLNQAIAEDVRLTLPTVLSTLRMDSGPLQDPNRAERLKAAREKFASHQQSKRDQRRHQVLKLYEQAQNFIVTEMQLDNAIDEAFKEQDLTATIQGALRGMRGMGVVERLAQRRRGGMGTSKNVELLQVQRALAGQNLADVFSGLGDKDVAWGEQ</sequence>
<dbReference type="OrthoDB" id="5223508at2759"/>
<proteinExistence type="predicted"/>
<dbReference type="Proteomes" id="UP000298138">
    <property type="component" value="Unassembled WGS sequence"/>
</dbReference>
<dbReference type="InterPro" id="IPR058940">
    <property type="entry name" value="mS26_fungi"/>
</dbReference>
<dbReference type="STRING" id="341454.A0A4S2N8V2"/>
<dbReference type="Pfam" id="PF26163">
    <property type="entry name" value="mS26"/>
    <property type="match status" value="1"/>
</dbReference>
<reference evidence="2 3" key="1">
    <citation type="submission" date="2019-04" db="EMBL/GenBank/DDBJ databases">
        <title>Comparative genomics and transcriptomics to analyze fruiting body development in filamentous ascomycetes.</title>
        <authorList>
            <consortium name="DOE Joint Genome Institute"/>
            <person name="Lutkenhaus R."/>
            <person name="Traeger S."/>
            <person name="Breuer J."/>
            <person name="Kuo A."/>
            <person name="Lipzen A."/>
            <person name="Pangilinan J."/>
            <person name="Dilworth D."/>
            <person name="Sandor L."/>
            <person name="Poggeler S."/>
            <person name="Barry K."/>
            <person name="Grigoriev I.V."/>
            <person name="Nowrousian M."/>
        </authorList>
    </citation>
    <scope>NUCLEOTIDE SEQUENCE [LARGE SCALE GENOMIC DNA]</scope>
    <source>
        <strain evidence="2 3">CBS 389.68</strain>
    </source>
</reference>
<organism evidence="2 3">
    <name type="scientific">Ascodesmis nigricans</name>
    <dbReference type="NCBI Taxonomy" id="341454"/>
    <lineage>
        <taxon>Eukaryota</taxon>
        <taxon>Fungi</taxon>
        <taxon>Dikarya</taxon>
        <taxon>Ascomycota</taxon>
        <taxon>Pezizomycotina</taxon>
        <taxon>Pezizomycetes</taxon>
        <taxon>Pezizales</taxon>
        <taxon>Ascodesmidaceae</taxon>
        <taxon>Ascodesmis</taxon>
    </lineage>
</organism>
<gene>
    <name evidence="2" type="ORF">EX30DRAFT_361442</name>
</gene>
<dbReference type="EMBL" id="ML220112">
    <property type="protein sequence ID" value="TGZ85634.1"/>
    <property type="molecule type" value="Genomic_DNA"/>
</dbReference>
<evidence type="ECO:0000313" key="3">
    <source>
        <dbReference type="Proteomes" id="UP000298138"/>
    </source>
</evidence>
<feature type="region of interest" description="Disordered" evidence="1">
    <location>
        <begin position="16"/>
        <end position="79"/>
    </location>
</feature>
<dbReference type="CDD" id="cd23703">
    <property type="entry name" value="mS26_PET12"/>
    <property type="match status" value="1"/>
</dbReference>
<keyword evidence="3" id="KW-1185">Reference proteome</keyword>
<dbReference type="AlphaFoldDB" id="A0A4S2N8V2"/>